<evidence type="ECO:0000256" key="1">
    <source>
        <dbReference type="SAM" id="Phobius"/>
    </source>
</evidence>
<comment type="caution">
    <text evidence="2">The sequence shown here is derived from an EMBL/GenBank/DDBJ whole genome shotgun (WGS) entry which is preliminary data.</text>
</comment>
<keyword evidence="1" id="KW-0812">Transmembrane</keyword>
<proteinExistence type="predicted"/>
<sequence length="89" mass="9408">MDPVSGLGLGSAIVTLVGLAVKIGKRTAELKTLAVDLPPDLQSAKDLVDLMASSCERLKQRMSVHESSSGIQTLFSRDLEAALTQSIQV</sequence>
<evidence type="ECO:0000313" key="3">
    <source>
        <dbReference type="Proteomes" id="UP001321760"/>
    </source>
</evidence>
<keyword evidence="1" id="KW-1133">Transmembrane helix</keyword>
<organism evidence="2 3">
    <name type="scientific">Podospora aff. communis PSN243</name>
    <dbReference type="NCBI Taxonomy" id="3040156"/>
    <lineage>
        <taxon>Eukaryota</taxon>
        <taxon>Fungi</taxon>
        <taxon>Dikarya</taxon>
        <taxon>Ascomycota</taxon>
        <taxon>Pezizomycotina</taxon>
        <taxon>Sordariomycetes</taxon>
        <taxon>Sordariomycetidae</taxon>
        <taxon>Sordariales</taxon>
        <taxon>Podosporaceae</taxon>
        <taxon>Podospora</taxon>
    </lineage>
</organism>
<gene>
    <name evidence="2" type="ORF">QBC34DRAFT_401931</name>
</gene>
<feature type="transmembrane region" description="Helical" evidence="1">
    <location>
        <begin position="6"/>
        <end position="24"/>
    </location>
</feature>
<reference evidence="2" key="1">
    <citation type="journal article" date="2023" name="Mol. Phylogenet. Evol.">
        <title>Genome-scale phylogeny and comparative genomics of the fungal order Sordariales.</title>
        <authorList>
            <person name="Hensen N."/>
            <person name="Bonometti L."/>
            <person name="Westerberg I."/>
            <person name="Brannstrom I.O."/>
            <person name="Guillou S."/>
            <person name="Cros-Aarteil S."/>
            <person name="Calhoun S."/>
            <person name="Haridas S."/>
            <person name="Kuo A."/>
            <person name="Mondo S."/>
            <person name="Pangilinan J."/>
            <person name="Riley R."/>
            <person name="LaButti K."/>
            <person name="Andreopoulos B."/>
            <person name="Lipzen A."/>
            <person name="Chen C."/>
            <person name="Yan M."/>
            <person name="Daum C."/>
            <person name="Ng V."/>
            <person name="Clum A."/>
            <person name="Steindorff A."/>
            <person name="Ohm R.A."/>
            <person name="Martin F."/>
            <person name="Silar P."/>
            <person name="Natvig D.O."/>
            <person name="Lalanne C."/>
            <person name="Gautier V."/>
            <person name="Ament-Velasquez S.L."/>
            <person name="Kruys A."/>
            <person name="Hutchinson M.I."/>
            <person name="Powell A.J."/>
            <person name="Barry K."/>
            <person name="Miller A.N."/>
            <person name="Grigoriev I.V."/>
            <person name="Debuchy R."/>
            <person name="Gladieux P."/>
            <person name="Hiltunen Thoren M."/>
            <person name="Johannesson H."/>
        </authorList>
    </citation>
    <scope>NUCLEOTIDE SEQUENCE</scope>
    <source>
        <strain evidence="2">PSN243</strain>
    </source>
</reference>
<dbReference type="AlphaFoldDB" id="A0AAV9GSM4"/>
<accession>A0AAV9GSM4</accession>
<evidence type="ECO:0000313" key="2">
    <source>
        <dbReference type="EMBL" id="KAK4450972.1"/>
    </source>
</evidence>
<evidence type="ECO:0008006" key="4">
    <source>
        <dbReference type="Google" id="ProtNLM"/>
    </source>
</evidence>
<protein>
    <recommendedName>
        <fullName evidence="4">Fungal N-terminal domain-containing protein</fullName>
    </recommendedName>
</protein>
<keyword evidence="3" id="KW-1185">Reference proteome</keyword>
<keyword evidence="1" id="KW-0472">Membrane</keyword>
<dbReference type="Proteomes" id="UP001321760">
    <property type="component" value="Unassembled WGS sequence"/>
</dbReference>
<reference evidence="2" key="2">
    <citation type="submission" date="2023-05" db="EMBL/GenBank/DDBJ databases">
        <authorList>
            <consortium name="Lawrence Berkeley National Laboratory"/>
            <person name="Steindorff A."/>
            <person name="Hensen N."/>
            <person name="Bonometti L."/>
            <person name="Westerberg I."/>
            <person name="Brannstrom I.O."/>
            <person name="Guillou S."/>
            <person name="Cros-Aarteil S."/>
            <person name="Calhoun S."/>
            <person name="Haridas S."/>
            <person name="Kuo A."/>
            <person name="Mondo S."/>
            <person name="Pangilinan J."/>
            <person name="Riley R."/>
            <person name="Labutti K."/>
            <person name="Andreopoulos B."/>
            <person name="Lipzen A."/>
            <person name="Chen C."/>
            <person name="Yanf M."/>
            <person name="Daum C."/>
            <person name="Ng V."/>
            <person name="Clum A."/>
            <person name="Ohm R."/>
            <person name="Martin F."/>
            <person name="Silar P."/>
            <person name="Natvig D."/>
            <person name="Lalanne C."/>
            <person name="Gautier V."/>
            <person name="Ament-Velasquez S.L."/>
            <person name="Kruys A."/>
            <person name="Hutchinson M.I."/>
            <person name="Powell A.J."/>
            <person name="Barry K."/>
            <person name="Miller A.N."/>
            <person name="Grigoriev I.V."/>
            <person name="Debuchy R."/>
            <person name="Gladieux P."/>
            <person name="Thoren M.H."/>
            <person name="Johannesson H."/>
        </authorList>
    </citation>
    <scope>NUCLEOTIDE SEQUENCE</scope>
    <source>
        <strain evidence="2">PSN243</strain>
    </source>
</reference>
<name>A0AAV9GSM4_9PEZI</name>
<dbReference type="EMBL" id="MU865930">
    <property type="protein sequence ID" value="KAK4450972.1"/>
    <property type="molecule type" value="Genomic_DNA"/>
</dbReference>